<feature type="region of interest" description="Disordered" evidence="4">
    <location>
        <begin position="69"/>
        <end position="93"/>
    </location>
</feature>
<dbReference type="GO" id="GO:0030686">
    <property type="term" value="C:90S preribosome"/>
    <property type="evidence" value="ECO:0007669"/>
    <property type="project" value="TreeGrafter"/>
</dbReference>
<feature type="compositionally biased region" description="Basic and acidic residues" evidence="4">
    <location>
        <begin position="418"/>
        <end position="439"/>
    </location>
</feature>
<feature type="region of interest" description="Disordered" evidence="4">
    <location>
        <begin position="379"/>
        <end position="458"/>
    </location>
</feature>
<dbReference type="InterPro" id="IPR018034">
    <property type="entry name" value="Kri1"/>
</dbReference>
<dbReference type="Proteomes" id="UP000887565">
    <property type="component" value="Unplaced"/>
</dbReference>
<organism evidence="6 7">
    <name type="scientific">Romanomermis culicivorax</name>
    <name type="common">Nematode worm</name>
    <dbReference type="NCBI Taxonomy" id="13658"/>
    <lineage>
        <taxon>Eukaryota</taxon>
        <taxon>Metazoa</taxon>
        <taxon>Ecdysozoa</taxon>
        <taxon>Nematoda</taxon>
        <taxon>Enoplea</taxon>
        <taxon>Dorylaimia</taxon>
        <taxon>Mermithida</taxon>
        <taxon>Mermithoidea</taxon>
        <taxon>Mermithidae</taxon>
        <taxon>Romanomermis</taxon>
    </lineage>
</organism>
<keyword evidence="6" id="KW-1185">Reference proteome</keyword>
<evidence type="ECO:0000256" key="2">
    <source>
        <dbReference type="ARBA" id="ARBA00017294"/>
    </source>
</evidence>
<dbReference type="AlphaFoldDB" id="A0A915KXG5"/>
<dbReference type="Pfam" id="PF05178">
    <property type="entry name" value="Kri1"/>
    <property type="match status" value="1"/>
</dbReference>
<feature type="compositionally biased region" description="Basic and acidic residues" evidence="4">
    <location>
        <begin position="569"/>
        <end position="588"/>
    </location>
</feature>
<dbReference type="InterPro" id="IPR024626">
    <property type="entry name" value="Kri1-like_C"/>
</dbReference>
<dbReference type="PANTHER" id="PTHR14490:SF5">
    <property type="entry name" value="PROTEIN KRI1 HOMOLOG"/>
    <property type="match status" value="1"/>
</dbReference>
<protein>
    <recommendedName>
        <fullName evidence="2">Protein KRI1 homolog</fullName>
    </recommendedName>
</protein>
<feature type="region of interest" description="Disordered" evidence="4">
    <location>
        <begin position="296"/>
        <end position="321"/>
    </location>
</feature>
<proteinExistence type="inferred from homology"/>
<accession>A0A915KXG5</accession>
<dbReference type="PANTHER" id="PTHR14490">
    <property type="entry name" value="ZINC FINGER, ZZ TYPE"/>
    <property type="match status" value="1"/>
</dbReference>
<evidence type="ECO:0000259" key="5">
    <source>
        <dbReference type="Pfam" id="PF12936"/>
    </source>
</evidence>
<feature type="compositionally biased region" description="Acidic residues" evidence="4">
    <location>
        <begin position="391"/>
        <end position="403"/>
    </location>
</feature>
<evidence type="ECO:0000313" key="7">
    <source>
        <dbReference type="WBParaSite" id="nRc.2.0.1.t43647-RA"/>
    </source>
</evidence>
<reference evidence="7" key="1">
    <citation type="submission" date="2022-11" db="UniProtKB">
        <authorList>
            <consortium name="WormBaseParasite"/>
        </authorList>
    </citation>
    <scope>IDENTIFICATION</scope>
</reference>
<dbReference type="GO" id="GO:0000447">
    <property type="term" value="P:endonucleolytic cleavage in ITS1 to separate SSU-rRNA from 5.8S rRNA and LSU-rRNA from tricistronic rRNA transcript (SSU-rRNA, 5.8S rRNA, LSU-rRNA)"/>
    <property type="evidence" value="ECO:0007669"/>
    <property type="project" value="TreeGrafter"/>
</dbReference>
<feature type="compositionally biased region" description="Low complexity" evidence="4">
    <location>
        <begin position="597"/>
        <end position="610"/>
    </location>
</feature>
<feature type="region of interest" description="Disordered" evidence="4">
    <location>
        <begin position="1"/>
        <end position="28"/>
    </location>
</feature>
<dbReference type="OMA" id="WDNYDPR"/>
<evidence type="ECO:0000256" key="3">
    <source>
        <dbReference type="SAM" id="Coils"/>
    </source>
</evidence>
<feature type="coiled-coil region" evidence="3">
    <location>
        <begin position="131"/>
        <end position="187"/>
    </location>
</feature>
<feature type="region of interest" description="Disordered" evidence="4">
    <location>
        <begin position="569"/>
        <end position="673"/>
    </location>
</feature>
<evidence type="ECO:0000313" key="6">
    <source>
        <dbReference type="Proteomes" id="UP000887565"/>
    </source>
</evidence>
<keyword evidence="3" id="KW-0175">Coiled coil</keyword>
<sequence length="694" mass="82501">MRKQYFIVKDKYGENEGENDDDESDAWSEDLDAEDLKPDVEKNFLTVLSALKSHDPSIYDEKKKFFNEEKESDELGESEKDQSVGSSKAKKKEKPLYLKDYERKVIVEKEGNLPDEEELIHRKNDEELTYVEQQKKLKDSFKLRLEQSEDEADDLLKPREKATDEKIKEEEEYLEWLKGRKSKLEKQDDAAKLGYLHNFWNDPKLEDGEKFLKDFILNKRYLEEDSFAQGEAAKIPTYQEIIGVDDNEENRKDDLEEDAELLEKQENFEHKYNFRYEEPDEDFIKSYPRTIKDSLRRKDERNKLQRDAYRERKEKEKEQKREEIKRLKNLKRKEIVDKLQKLRDIAADDQFTIDPDEFEKDFDPAEYDKKMQELFDNNYYAKSDAEKPEFSDDSDNDTDEENLDNMVTIENEDDPKSDDEKEPSTSHQNENSKTKTKDVQDDDTNDTTSKRKRKKSKFLDAVKRKKPLFDPNEKTFEEYFDEYYKLDYEDIIGGGDTVCRFKYRKVTPNDFGLTTEEILKAKPKELNSWVSVKKMSQYRPESDEVYDVTAYKKKSENVEKKRQILYSVYHKEENDTKLNEEKASDLKKSKQQPKPPKNNNDDNGQNSQNSTSKPENNDSSKRKRRKRKNQQSTSVEAQNEEKLDSAAPRSDNSTKKRKKFEHKSTNIVEKMSDERLKAYGLNPKKLKNKLKYKR</sequence>
<name>A0A915KXG5_ROMCU</name>
<dbReference type="GO" id="GO:0005730">
    <property type="term" value="C:nucleolus"/>
    <property type="evidence" value="ECO:0007669"/>
    <property type="project" value="TreeGrafter"/>
</dbReference>
<feature type="domain" description="Kri1-like C-terminal" evidence="5">
    <location>
        <begin position="474"/>
        <end position="563"/>
    </location>
</feature>
<dbReference type="Pfam" id="PF12936">
    <property type="entry name" value="Kri1_C"/>
    <property type="match status" value="1"/>
</dbReference>
<dbReference type="WBParaSite" id="nRc.2.0.1.t43647-RA">
    <property type="protein sequence ID" value="nRc.2.0.1.t43647-RA"/>
    <property type="gene ID" value="nRc.2.0.1.g43647"/>
</dbReference>
<evidence type="ECO:0000256" key="4">
    <source>
        <dbReference type="SAM" id="MobiDB-lite"/>
    </source>
</evidence>
<comment type="similarity">
    <text evidence="1">Belongs to the KRI1 family.</text>
</comment>
<feature type="compositionally biased region" description="Acidic residues" evidence="4">
    <location>
        <begin position="15"/>
        <end position="28"/>
    </location>
</feature>
<evidence type="ECO:0000256" key="1">
    <source>
        <dbReference type="ARBA" id="ARBA00007473"/>
    </source>
</evidence>